<gene>
    <name evidence="2" type="ordered locus">Mpal_2753</name>
</gene>
<dbReference type="AlphaFoldDB" id="B8GFY0"/>
<dbReference type="GO" id="GO:0000272">
    <property type="term" value="P:polysaccharide catabolic process"/>
    <property type="evidence" value="ECO:0007669"/>
    <property type="project" value="InterPro"/>
</dbReference>
<dbReference type="GeneID" id="25394237"/>
<evidence type="ECO:0000313" key="2">
    <source>
        <dbReference type="EMBL" id="ACL18013.1"/>
    </source>
</evidence>
<dbReference type="RefSeq" id="WP_012619332.1">
    <property type="nucleotide sequence ID" value="NC_011832.1"/>
</dbReference>
<proteinExistence type="predicted"/>
<evidence type="ECO:0000313" key="3">
    <source>
        <dbReference type="Proteomes" id="UP000002457"/>
    </source>
</evidence>
<dbReference type="Gene3D" id="1.10.1330.10">
    <property type="entry name" value="Dockerin domain"/>
    <property type="match status" value="1"/>
</dbReference>
<dbReference type="PROSITE" id="PS50222">
    <property type="entry name" value="EF_HAND_2"/>
    <property type="match status" value="1"/>
</dbReference>
<dbReference type="STRING" id="521011.Mpal_2753"/>
<dbReference type="GO" id="GO:0008234">
    <property type="term" value="F:cysteine-type peptidase activity"/>
    <property type="evidence" value="ECO:0007669"/>
    <property type="project" value="InterPro"/>
</dbReference>
<dbReference type="OrthoDB" id="117154at2157"/>
<accession>B8GFY0</accession>
<organism evidence="2 3">
    <name type="scientific">Methanosphaerula palustris (strain ATCC BAA-1556 / DSM 19958 / E1-9c)</name>
    <dbReference type="NCBI Taxonomy" id="521011"/>
    <lineage>
        <taxon>Archaea</taxon>
        <taxon>Methanobacteriati</taxon>
        <taxon>Methanobacteriota</taxon>
        <taxon>Stenosarchaea group</taxon>
        <taxon>Methanomicrobia</taxon>
        <taxon>Methanomicrobiales</taxon>
        <taxon>Methanoregulaceae</taxon>
        <taxon>Methanosphaerula</taxon>
    </lineage>
</organism>
<dbReference type="GO" id="GO:0005509">
    <property type="term" value="F:calcium ion binding"/>
    <property type="evidence" value="ECO:0007669"/>
    <property type="project" value="InterPro"/>
</dbReference>
<dbReference type="KEGG" id="mpl:Mpal_2753"/>
<dbReference type="HOGENOM" id="CLU_485418_0_0_2"/>
<dbReference type="InterPro" id="IPR002048">
    <property type="entry name" value="EF_hand_dom"/>
</dbReference>
<dbReference type="SUPFAM" id="SSF54001">
    <property type="entry name" value="Cysteine proteinases"/>
    <property type="match status" value="1"/>
</dbReference>
<dbReference type="PROSITE" id="PS00139">
    <property type="entry name" value="THIOL_PROTEASE_CYS"/>
    <property type="match status" value="1"/>
</dbReference>
<dbReference type="Pfam" id="PF00112">
    <property type="entry name" value="Peptidase_C1"/>
    <property type="match status" value="1"/>
</dbReference>
<dbReference type="InterPro" id="IPR000169">
    <property type="entry name" value="Pept_cys_AS"/>
</dbReference>
<protein>
    <submittedName>
        <fullName evidence="2">Peptidase C1A papain</fullName>
    </submittedName>
</protein>
<name>B8GFY0_METPE</name>
<dbReference type="SUPFAM" id="SSF63446">
    <property type="entry name" value="Type I dockerin domain"/>
    <property type="match status" value="1"/>
</dbReference>
<dbReference type="InterPro" id="IPR018247">
    <property type="entry name" value="EF_Hand_1_Ca_BS"/>
</dbReference>
<dbReference type="Proteomes" id="UP000002457">
    <property type="component" value="Chromosome"/>
</dbReference>
<dbReference type="CDD" id="cd08547">
    <property type="entry name" value="Type_II_cohesin"/>
    <property type="match status" value="1"/>
</dbReference>
<dbReference type="GO" id="GO:0004553">
    <property type="term" value="F:hydrolase activity, hydrolyzing O-glycosyl compounds"/>
    <property type="evidence" value="ECO:0007669"/>
    <property type="project" value="InterPro"/>
</dbReference>
<sequence length="561" mass="60633">MILFSEGAVSAAETLASNESVTTLNPIMHPNQTTLQRWIEQYEAAETVPIDQTIKDRAIQSTGARSLLSDLPYIASERNQNPIGNCWVWAGTGVLEVAHAEQTGIKDRLSIQYLDSNYNDGSGPDWAGEGGSLTDFVQFYNQQHIAVPWSNYNANFQDGQLWSLKNMQTWIPAASIQTTPHYDISSITGQKVQTRGVSQVTAITNIKAVLDQNRGIYLGFKLPDEAAWDDFETFWNDQGEDAVWDPSPYVSRTWDSNTGGGHAVLCIGYDDTDPNNRYWILVNSWGTAGGKRPNGIFRMKMDVDYSATYYGLYNLPAMQWETESVTFSATPQPVFTITTVAPIPASLGLSPKNNTMKSGGNLSLDLNLTPSVNGLSGYIITITSDNPQVASITSATLPAWAGMTSISTLPSSTVTVMGSDLSDQVHGAAQTIPLANLGITTGKAGTATLTVKVTGLSDDSGHPILTTSVPAVITVQAPNISSGVIPIQSNGDLLIGNQPTDPDHDGLYEDLNGNGVLDFNDITLFFNQMDWISGHEPLGAFDFNGNGQIDFNDIVILFNSL</sequence>
<dbReference type="EMBL" id="CP001338">
    <property type="protein sequence ID" value="ACL18013.1"/>
    <property type="molecule type" value="Genomic_DNA"/>
</dbReference>
<dbReference type="InterPro" id="IPR036439">
    <property type="entry name" value="Dockerin_dom_sf"/>
</dbReference>
<dbReference type="PROSITE" id="PS00018">
    <property type="entry name" value="EF_HAND_1"/>
    <property type="match status" value="2"/>
</dbReference>
<reference evidence="2 3" key="1">
    <citation type="journal article" date="2015" name="Genome Announc.">
        <title>Complete Genome Sequence of Methanosphaerula palustris E1-9CT, a Hydrogenotrophic Methanogen Isolated from a Minerotrophic Fen Peatland.</title>
        <authorList>
            <person name="Cadillo-Quiroz H."/>
            <person name="Browne P."/>
            <person name="Kyrpides N."/>
            <person name="Woyke T."/>
            <person name="Goodwin L."/>
            <person name="Detter C."/>
            <person name="Yavitt J.B."/>
            <person name="Zinder S.H."/>
        </authorList>
    </citation>
    <scope>NUCLEOTIDE SEQUENCE [LARGE SCALE GENOMIC DNA]</scope>
    <source>
        <strain evidence="3">ATCC BAA-1556 / DSM 19958 / E1-9c</strain>
    </source>
</reference>
<evidence type="ECO:0000259" key="1">
    <source>
        <dbReference type="PROSITE" id="PS50222"/>
    </source>
</evidence>
<dbReference type="Pfam" id="PF00404">
    <property type="entry name" value="Dockerin_1"/>
    <property type="match status" value="1"/>
</dbReference>
<feature type="domain" description="EF-hand" evidence="1">
    <location>
        <begin position="540"/>
        <end position="561"/>
    </location>
</feature>
<dbReference type="GO" id="GO:0006508">
    <property type="term" value="P:proteolysis"/>
    <property type="evidence" value="ECO:0007669"/>
    <property type="project" value="InterPro"/>
</dbReference>
<dbReference type="InterPro" id="IPR038765">
    <property type="entry name" value="Papain-like_cys_pep_sf"/>
</dbReference>
<dbReference type="CDD" id="cd14254">
    <property type="entry name" value="Dockerin_II"/>
    <property type="match status" value="1"/>
</dbReference>
<keyword evidence="3" id="KW-1185">Reference proteome</keyword>
<dbReference type="Gene3D" id="3.90.70.10">
    <property type="entry name" value="Cysteine proteinases"/>
    <property type="match status" value="1"/>
</dbReference>
<dbReference type="InterPro" id="IPR000668">
    <property type="entry name" value="Peptidase_C1A_C"/>
</dbReference>
<dbReference type="eggNOG" id="arCOG02516">
    <property type="taxonomic scope" value="Archaea"/>
</dbReference>
<dbReference type="InterPro" id="IPR002105">
    <property type="entry name" value="Dockerin_1_rpt"/>
</dbReference>
<dbReference type="CDD" id="cd02619">
    <property type="entry name" value="Peptidase_C1"/>
    <property type="match status" value="1"/>
</dbReference>